<protein>
    <recommendedName>
        <fullName evidence="4">Nucleolar protein 16</fullName>
    </recommendedName>
</protein>
<name>A0ABP0KT74_9DINO</name>
<proteinExistence type="predicted"/>
<sequence length="530" mass="59828">MVRLARRWDGLAVVRKRLRKEGGNWIREPDSKEKDPVDGGDSDQAEDSGPPLNADCLKYNDTILWEMFHCWGFKPKPTVDKIKAEVNALFEISEHRPHPKQAYKDAWTLKRLWGYAQRRQRDAGTRLLFAKIKEVREQQHGFGCRFIKSPARDQLQEEGEEPHDHPHAHEDRLDGKEAETDPYQSGADLAPCEDSNKSAAEDEDLEVMSFVPAPKSNSKVHELQMELINLQREISKRLSKGGPQASLAKGTPVHVEEVETQPYDHSIAVVPDSPNPIAVGNPEKRHYLAGPIFSRTMQEARARASKEDPAAPRAYALPSHSGSPPEPTEELPDVNPQKQRDLRRAAKDAAEEKKSGKKDKEVAKTKKKAVKETKKKKAQEEKRPQAKKKKEKKQPELTNGNEDEEEEEEEGEDEEEEELQEDQEVEEEEEQPAKNGKGVAKKKKNENVKNKNEKEEERSSKVTKKKKDDDKDAEQPAKGKVAKGKKKESQKADEEEEEEEVKGNGKTAAIKALKEEGRGGGATKGSQEEK</sequence>
<gene>
    <name evidence="2" type="ORF">CCMP2556_LOCUS17742</name>
</gene>
<organism evidence="2 3">
    <name type="scientific">Durusdinium trenchii</name>
    <dbReference type="NCBI Taxonomy" id="1381693"/>
    <lineage>
        <taxon>Eukaryota</taxon>
        <taxon>Sar</taxon>
        <taxon>Alveolata</taxon>
        <taxon>Dinophyceae</taxon>
        <taxon>Suessiales</taxon>
        <taxon>Symbiodiniaceae</taxon>
        <taxon>Durusdinium</taxon>
    </lineage>
</organism>
<feature type="compositionally biased region" description="Basic residues" evidence="1">
    <location>
        <begin position="365"/>
        <end position="377"/>
    </location>
</feature>
<comment type="caution">
    <text evidence="2">The sequence shown here is derived from an EMBL/GenBank/DDBJ whole genome shotgun (WGS) entry which is preliminary data.</text>
</comment>
<feature type="region of interest" description="Disordered" evidence="1">
    <location>
        <begin position="25"/>
        <end position="51"/>
    </location>
</feature>
<accession>A0ABP0KT74</accession>
<evidence type="ECO:0008006" key="4">
    <source>
        <dbReference type="Google" id="ProtNLM"/>
    </source>
</evidence>
<reference evidence="2 3" key="1">
    <citation type="submission" date="2024-02" db="EMBL/GenBank/DDBJ databases">
        <authorList>
            <person name="Chen Y."/>
            <person name="Shah S."/>
            <person name="Dougan E. K."/>
            <person name="Thang M."/>
            <person name="Chan C."/>
        </authorList>
    </citation>
    <scope>NUCLEOTIDE SEQUENCE [LARGE SCALE GENOMIC DNA]</scope>
</reference>
<evidence type="ECO:0000313" key="3">
    <source>
        <dbReference type="Proteomes" id="UP001642484"/>
    </source>
</evidence>
<evidence type="ECO:0000313" key="2">
    <source>
        <dbReference type="EMBL" id="CAK9030089.1"/>
    </source>
</evidence>
<feature type="compositionally biased region" description="Basic and acidic residues" evidence="1">
    <location>
        <begin position="338"/>
        <end position="364"/>
    </location>
</feature>
<feature type="compositionally biased region" description="Basic and acidic residues" evidence="1">
    <location>
        <begin position="445"/>
        <end position="477"/>
    </location>
</feature>
<keyword evidence="3" id="KW-1185">Reference proteome</keyword>
<feature type="compositionally biased region" description="Acidic residues" evidence="1">
    <location>
        <begin position="401"/>
        <end position="430"/>
    </location>
</feature>
<feature type="region of interest" description="Disordered" evidence="1">
    <location>
        <begin position="153"/>
        <end position="201"/>
    </location>
</feature>
<feature type="region of interest" description="Disordered" evidence="1">
    <location>
        <begin position="297"/>
        <end position="530"/>
    </location>
</feature>
<feature type="compositionally biased region" description="Basic and acidic residues" evidence="1">
    <location>
        <begin position="162"/>
        <end position="179"/>
    </location>
</feature>
<evidence type="ECO:0000256" key="1">
    <source>
        <dbReference type="SAM" id="MobiDB-lite"/>
    </source>
</evidence>
<feature type="compositionally biased region" description="Basic and acidic residues" evidence="1">
    <location>
        <begin position="27"/>
        <end position="37"/>
    </location>
</feature>
<dbReference type="Proteomes" id="UP001642484">
    <property type="component" value="Unassembled WGS sequence"/>
</dbReference>
<dbReference type="EMBL" id="CAXAMN010009890">
    <property type="protein sequence ID" value="CAK9030089.1"/>
    <property type="molecule type" value="Genomic_DNA"/>
</dbReference>
<feature type="compositionally biased region" description="Basic and acidic residues" evidence="1">
    <location>
        <begin position="298"/>
        <end position="310"/>
    </location>
</feature>